<dbReference type="InterPro" id="IPR004242">
    <property type="entry name" value="Transposase_21"/>
</dbReference>
<dbReference type="AlphaFoldDB" id="A0A2G5C958"/>
<dbReference type="InParanoid" id="A0A2G5C958"/>
<feature type="domain" description="Transposase-associated" evidence="2">
    <location>
        <begin position="2"/>
        <end position="70"/>
    </location>
</feature>
<name>A0A2G5C958_AQUCA</name>
<evidence type="ECO:0000259" key="2">
    <source>
        <dbReference type="Pfam" id="PF13963"/>
    </source>
</evidence>
<gene>
    <name evidence="3" type="ORF">AQUCO_07500017v1</name>
</gene>
<evidence type="ECO:0000313" key="4">
    <source>
        <dbReference type="Proteomes" id="UP000230069"/>
    </source>
</evidence>
<dbReference type="EMBL" id="KZ305092">
    <property type="protein sequence ID" value="PIA27802.1"/>
    <property type="molecule type" value="Genomic_DNA"/>
</dbReference>
<sequence>MNSDRTLPVYRNGVKEFIEFARANNDGLTTCPCPCKKCQNRRKAPFDEVDRHLLINGIDTSYQLWTVHGEKPHTILTKESAENVQENMEEGNNQNKEGLGMGAFVDDAYEMHEGAGDFPQGGDDNVIGLTDFEAQNILEPNFGKRYNEYKKKAKEKLYPTCEGPHTTLSAIVELHNIKKQFGWSGASVTALLTILREWFPEGNTFPEKYPTMKAMLKDLGMKTNRIHACENNCILYYKNFENATECSQCTEPRFKEKDGRSKKLGKKETKEPNKVLRHFPLIPYLDSSQWRMFIEKWQNKFAKEGQNVWLGIATDGFNPRGVQSTSYSCWPVFMVPYNLPPSLCMKSEFQIIQRIDIYLQPLVDEMKQLWVGVLTYDAHYNKTFKMKVMLMWGIHDFPAYGNLSGCVTHGYKACPVCGDETPSLRLVNSGKIVYTNYPMFLGRQTSENRPPPKRLNGPMLMQQLNRLNYVPSKIPKRCGKRSHVQDSEGDNSGAEVTKAWYKKSVLFDLEYWNGHQVRHVIDVMHTEMNVAKALICTILDMKDRSKDTVSGREDMRALGIHSNQWLQTDEATGKILKDLKLPSDFSSKLSNIVNLPQLSFHTMKSHDWHVIMQYLLPVLLQHAYAKNRDLRRAVQQISLFFNLLCSKVVVRKEIQEAKKIFPISFFDIMIHLVVHLSDEALICGPTQPRWMYPFERLMKELKSIPKNKRYIEGSIAEAYLVSESVRYAIEYMPNSENGNHKATREAFLDENSEFSAEGPLLDGKFITLRPEQLVQIHRWLLTDGATNSTLWRLVQGPLLQAKTYRKYRVKGFVFSPKYHDDTVVTHDSGVSIKAMTTFTTGRKDKNPIDVWYGIIKEIIELDYTDFKEVVFYCDWVRWRIRTMDANFAPIPICETTTQTGSERCSQTITKRLVTLDEHGISYGENTARWNTRIGHYVRIKIPIIYTNIRKVDKTFLNDIWIFMMVSNVFYVFFPF</sequence>
<organism evidence="3 4">
    <name type="scientific">Aquilegia coerulea</name>
    <name type="common">Rocky mountain columbine</name>
    <dbReference type="NCBI Taxonomy" id="218851"/>
    <lineage>
        <taxon>Eukaryota</taxon>
        <taxon>Viridiplantae</taxon>
        <taxon>Streptophyta</taxon>
        <taxon>Embryophyta</taxon>
        <taxon>Tracheophyta</taxon>
        <taxon>Spermatophyta</taxon>
        <taxon>Magnoliopsida</taxon>
        <taxon>Ranunculales</taxon>
        <taxon>Ranunculaceae</taxon>
        <taxon>Thalictroideae</taxon>
        <taxon>Aquilegia</taxon>
    </lineage>
</organism>
<dbReference type="OrthoDB" id="1934442at2759"/>
<keyword evidence="4" id="KW-1185">Reference proteome</keyword>
<protein>
    <recommendedName>
        <fullName evidence="5">Transposase-associated domain-containing protein</fullName>
    </recommendedName>
</protein>
<feature type="domain" description="DUF4218" evidence="1">
    <location>
        <begin position="657"/>
        <end position="744"/>
    </location>
</feature>
<proteinExistence type="predicted"/>
<dbReference type="InterPro" id="IPR029480">
    <property type="entry name" value="Transpos_assoc"/>
</dbReference>
<dbReference type="PANTHER" id="PTHR10775:SF185">
    <property type="entry name" value="OS08G0208400 PROTEIN"/>
    <property type="match status" value="1"/>
</dbReference>
<dbReference type="InterPro" id="IPR025452">
    <property type="entry name" value="DUF4218"/>
</dbReference>
<reference evidence="3 4" key="1">
    <citation type="submission" date="2017-09" db="EMBL/GenBank/DDBJ databases">
        <title>WGS assembly of Aquilegia coerulea Goldsmith.</title>
        <authorList>
            <person name="Hodges S."/>
            <person name="Kramer E."/>
            <person name="Nordborg M."/>
            <person name="Tomkins J."/>
            <person name="Borevitz J."/>
            <person name="Derieg N."/>
            <person name="Yan J."/>
            <person name="Mihaltcheva S."/>
            <person name="Hayes R.D."/>
            <person name="Rokhsar D."/>
        </authorList>
    </citation>
    <scope>NUCLEOTIDE SEQUENCE [LARGE SCALE GENOMIC DNA]</scope>
    <source>
        <strain evidence="4">cv. Goldsmith</strain>
    </source>
</reference>
<accession>A0A2G5C958</accession>
<evidence type="ECO:0008006" key="5">
    <source>
        <dbReference type="Google" id="ProtNLM"/>
    </source>
</evidence>
<dbReference type="Pfam" id="PF13960">
    <property type="entry name" value="DUF4218"/>
    <property type="match status" value="1"/>
</dbReference>
<dbReference type="Pfam" id="PF02992">
    <property type="entry name" value="Transposase_21"/>
    <property type="match status" value="1"/>
</dbReference>
<dbReference type="Proteomes" id="UP000230069">
    <property type="component" value="Unassembled WGS sequence"/>
</dbReference>
<dbReference type="Pfam" id="PF13963">
    <property type="entry name" value="Transpos_assoc"/>
    <property type="match status" value="1"/>
</dbReference>
<evidence type="ECO:0000313" key="3">
    <source>
        <dbReference type="EMBL" id="PIA27802.1"/>
    </source>
</evidence>
<dbReference type="STRING" id="218851.A0A2G5C958"/>
<evidence type="ECO:0000259" key="1">
    <source>
        <dbReference type="Pfam" id="PF13960"/>
    </source>
</evidence>
<dbReference type="PANTHER" id="PTHR10775">
    <property type="entry name" value="OS08G0208400 PROTEIN"/>
    <property type="match status" value="1"/>
</dbReference>